<dbReference type="PROSITE" id="PS50835">
    <property type="entry name" value="IG_LIKE"/>
    <property type="match status" value="2"/>
</dbReference>
<keyword evidence="1" id="KW-1133">Transmembrane helix</keyword>
<keyword evidence="1" id="KW-0472">Membrane</keyword>
<evidence type="ECO:0000256" key="1">
    <source>
        <dbReference type="SAM" id="Phobius"/>
    </source>
</evidence>
<evidence type="ECO:0000313" key="4">
    <source>
        <dbReference type="RefSeq" id="XP_022083684.1"/>
    </source>
</evidence>
<dbReference type="InterPro" id="IPR007110">
    <property type="entry name" value="Ig-like_dom"/>
</dbReference>
<feature type="domain" description="Ig-like" evidence="2">
    <location>
        <begin position="312"/>
        <end position="412"/>
    </location>
</feature>
<dbReference type="InterPro" id="IPR003599">
    <property type="entry name" value="Ig_sub"/>
</dbReference>
<reference evidence="4" key="1">
    <citation type="submission" date="2025-08" db="UniProtKB">
        <authorList>
            <consortium name="RefSeq"/>
        </authorList>
    </citation>
    <scope>IDENTIFICATION</scope>
</reference>
<dbReference type="SMART" id="SM00409">
    <property type="entry name" value="IG"/>
    <property type="match status" value="1"/>
</dbReference>
<name>A0A8B7XS52_ACAPL</name>
<keyword evidence="3" id="KW-1185">Reference proteome</keyword>
<feature type="transmembrane region" description="Helical" evidence="1">
    <location>
        <begin position="40"/>
        <end position="60"/>
    </location>
</feature>
<dbReference type="RefSeq" id="XP_022083684.1">
    <property type="nucleotide sequence ID" value="XM_022227992.1"/>
</dbReference>
<dbReference type="Gene3D" id="2.60.40.10">
    <property type="entry name" value="Immunoglobulins"/>
    <property type="match status" value="2"/>
</dbReference>
<gene>
    <name evidence="4" type="primary">LOC110975467</name>
</gene>
<organism evidence="3 4">
    <name type="scientific">Acanthaster planci</name>
    <name type="common">Crown-of-thorns starfish</name>
    <dbReference type="NCBI Taxonomy" id="133434"/>
    <lineage>
        <taxon>Eukaryota</taxon>
        <taxon>Metazoa</taxon>
        <taxon>Echinodermata</taxon>
        <taxon>Eleutherozoa</taxon>
        <taxon>Asterozoa</taxon>
        <taxon>Asteroidea</taxon>
        <taxon>Valvatacea</taxon>
        <taxon>Valvatida</taxon>
        <taxon>Acanthasteridae</taxon>
        <taxon>Acanthaster</taxon>
    </lineage>
</organism>
<dbReference type="InterPro" id="IPR036179">
    <property type="entry name" value="Ig-like_dom_sf"/>
</dbReference>
<feature type="domain" description="Ig-like" evidence="2">
    <location>
        <begin position="76"/>
        <end position="177"/>
    </location>
</feature>
<evidence type="ECO:0000313" key="3">
    <source>
        <dbReference type="Proteomes" id="UP000694845"/>
    </source>
</evidence>
<protein>
    <submittedName>
        <fullName evidence="4">Uncharacterized protein LOC110975467 isoform X1</fullName>
    </submittedName>
</protein>
<feature type="transmembrane region" description="Helical" evidence="1">
    <location>
        <begin position="444"/>
        <end position="460"/>
    </location>
</feature>
<dbReference type="GeneID" id="110975467"/>
<dbReference type="InterPro" id="IPR013783">
    <property type="entry name" value="Ig-like_fold"/>
</dbReference>
<dbReference type="Proteomes" id="UP000694845">
    <property type="component" value="Unplaced"/>
</dbReference>
<proteinExistence type="predicted"/>
<evidence type="ECO:0000259" key="2">
    <source>
        <dbReference type="PROSITE" id="PS50835"/>
    </source>
</evidence>
<keyword evidence="1" id="KW-0812">Transmembrane</keyword>
<dbReference type="AlphaFoldDB" id="A0A8B7XS52"/>
<accession>A0A8B7XS52</accession>
<sequence length="571" mass="63569">MAEQYIYSRLCGCGRWVLSNSPECGLLLLLRTEQHTAMDFSNFFVVLVVVILAVIGPQPWPAKSLDQTRSETYEAPMRVTKKTVYLQSGRAYHLSCPALSQGNTVSVISWYRGQSWDVSSRKNILWRIYRGDGQNSTDGDRYQISPVYGIIIDPVYVNYTGRYWCRVMCYSSTATISEDYLDVFVLEKTFPDNESIVNETATSMDIQGRNTINCSLLPQLQTPTDLITVYWTIKTSDGPSLDIIVAKFPDGVIKSALEYDQTHSLTDKDVLKVHRFSKRQETYCCHVFEQGRDLKTACVDVTWLALATEKCPAIEGFEPTNDDCAVNVAPHEKYQRFDCSISAVYPKPALNWSFSDCMGTPTFFTKSITTENQTTKTLSVKSSIYIVDFEPSLYGCRFKCTAGGQAITDQTSSSVVTFSVTSGTEAPTLSPVSPNENSCICDCSFVVAVILVLFVVLLIYPKSNAFIQRILDKIRTAGRCIFQKVRMHCRVDEGITQEEEYQAGGGNHTTVDIHLEDAETDDASIAEEEFQVDGGKTNAIMTGLEGEPMLRKIIPSGSVVHTTKGDVQGNP</sequence>
<dbReference type="SUPFAM" id="SSF48726">
    <property type="entry name" value="Immunoglobulin"/>
    <property type="match status" value="1"/>
</dbReference>
<dbReference type="KEGG" id="aplc:110975467"/>